<name>A0A1V0BGI7_9BURK</name>
<keyword evidence="1" id="KW-0472">Membrane</keyword>
<gene>
    <name evidence="2" type="ORF">B5M06_13135</name>
</gene>
<dbReference type="RefSeq" id="WP_054066348.1">
    <property type="nucleotide sequence ID" value="NZ_CP020121.1"/>
</dbReference>
<sequence>MNSCRKSRRVHPLAYLVLWLGIGLLATLAALVHVVGRPPSSAQLEASHMAGMRVGYSICLGVKESDAETLPRPRLTATTGGRP</sequence>
<dbReference type="Proteomes" id="UP000242792">
    <property type="component" value="Chromosome"/>
</dbReference>
<evidence type="ECO:0000313" key="2">
    <source>
        <dbReference type="EMBL" id="AQZ99053.1"/>
    </source>
</evidence>
<proteinExistence type="predicted"/>
<keyword evidence="1" id="KW-1133">Transmembrane helix</keyword>
<dbReference type="KEGG" id="cke:B5M06_13135"/>
<dbReference type="GeneID" id="83040263"/>
<dbReference type="AlphaFoldDB" id="A0A1V0BGI7"/>
<reference evidence="2 3" key="1">
    <citation type="submission" date="2017-03" db="EMBL/GenBank/DDBJ databases">
        <title>Rapid Whole Genome Sequencing of Comamonas kerstersii Causing Continuous ambulatory Peritoneal Dialysis-Associated Peritonitis.</title>
        <authorList>
            <person name="Zheng B."/>
        </authorList>
    </citation>
    <scope>NUCLEOTIDE SEQUENCE [LARGE SCALE GENOMIC DNA]</scope>
    <source>
        <strain evidence="2 3">8943</strain>
    </source>
</reference>
<dbReference type="EMBL" id="CP020121">
    <property type="protein sequence ID" value="AQZ99053.1"/>
    <property type="molecule type" value="Genomic_DNA"/>
</dbReference>
<feature type="transmembrane region" description="Helical" evidence="1">
    <location>
        <begin position="12"/>
        <end position="35"/>
    </location>
</feature>
<evidence type="ECO:0000256" key="1">
    <source>
        <dbReference type="SAM" id="Phobius"/>
    </source>
</evidence>
<protein>
    <submittedName>
        <fullName evidence="2">Uncharacterized protein</fullName>
    </submittedName>
</protein>
<accession>A0A1V0BGI7</accession>
<evidence type="ECO:0000313" key="3">
    <source>
        <dbReference type="Proteomes" id="UP000242792"/>
    </source>
</evidence>
<organism evidence="2 3">
    <name type="scientific">Comamonas kerstersii</name>
    <dbReference type="NCBI Taxonomy" id="225992"/>
    <lineage>
        <taxon>Bacteria</taxon>
        <taxon>Pseudomonadati</taxon>
        <taxon>Pseudomonadota</taxon>
        <taxon>Betaproteobacteria</taxon>
        <taxon>Burkholderiales</taxon>
        <taxon>Comamonadaceae</taxon>
        <taxon>Comamonas</taxon>
    </lineage>
</organism>
<keyword evidence="1" id="KW-0812">Transmembrane</keyword>